<proteinExistence type="predicted"/>
<dbReference type="EMBL" id="CP107551">
    <property type="protein sequence ID" value="UYP21075.1"/>
    <property type="molecule type" value="Genomic_DNA"/>
</dbReference>
<organism evidence="1 2">
    <name type="scientific">Rhodococcus sacchari</name>
    <dbReference type="NCBI Taxonomy" id="2962047"/>
    <lineage>
        <taxon>Bacteria</taxon>
        <taxon>Bacillati</taxon>
        <taxon>Actinomycetota</taxon>
        <taxon>Actinomycetes</taxon>
        <taxon>Mycobacteriales</taxon>
        <taxon>Nocardiaceae</taxon>
        <taxon>Rhodococcus</taxon>
    </lineage>
</organism>
<sequence>MLAAAALVAAGWFGYGWARALIVEKPVAEARDAALSGAMQAAVNLNSVDADDVDTSIENMRSSITGDALVGDLEATEQDIRDRVAETGTSMSAEVLFGTLTELNTDDDVAKALVVLAVRTDTPQFYVVNKVPVVVSMREDGGTWKAELIEPLVSTEMDAGVPPGATPPAPAGDPAAPAPAGDPAQQSPPEGEAGP</sequence>
<accession>A0ACD4DLX2</accession>
<gene>
    <name evidence="1" type="ORF">OED52_15650</name>
</gene>
<reference evidence="1" key="1">
    <citation type="submission" date="2022-10" db="EMBL/GenBank/DDBJ databases">
        <title>Rhodococcus ferula Z13 complete genome.</title>
        <authorList>
            <person name="Long X."/>
            <person name="Zang M."/>
        </authorList>
    </citation>
    <scope>NUCLEOTIDE SEQUENCE</scope>
    <source>
        <strain evidence="1">Z13</strain>
    </source>
</reference>
<dbReference type="Proteomes" id="UP001156484">
    <property type="component" value="Chromosome"/>
</dbReference>
<evidence type="ECO:0000313" key="2">
    <source>
        <dbReference type="Proteomes" id="UP001156484"/>
    </source>
</evidence>
<protein>
    <submittedName>
        <fullName evidence="1">Uncharacterized protein</fullName>
    </submittedName>
</protein>
<keyword evidence="2" id="KW-1185">Reference proteome</keyword>
<evidence type="ECO:0000313" key="1">
    <source>
        <dbReference type="EMBL" id="UYP21075.1"/>
    </source>
</evidence>
<name>A0ACD4DLX2_9NOCA</name>